<accession>A0A3L8RRZ3</accession>
<name>A0A3L8RRZ3_CHLGU</name>
<sequence length="62" mass="6817">MTEGPTDESSLKGLADAIKLLYGTEAREWTADDVISLVDELSGNVVQTTAKKILLSNFYQLR</sequence>
<dbReference type="EMBL" id="QUSF01000356">
    <property type="protein sequence ID" value="RLV82857.1"/>
    <property type="molecule type" value="Genomic_DNA"/>
</dbReference>
<proteinExistence type="predicted"/>
<protein>
    <submittedName>
        <fullName evidence="1">Uncharacterized protein</fullName>
    </submittedName>
</protein>
<gene>
    <name evidence="1" type="ORF">DV515_00016572</name>
</gene>
<dbReference type="AlphaFoldDB" id="A0A3L8RRZ3"/>
<dbReference type="OrthoDB" id="9858120at2759"/>
<reference evidence="1 2" key="1">
    <citation type="journal article" date="2018" name="Proc. R. Soc. B">
        <title>A non-coding region near Follistatin controls head colour polymorphism in the Gouldian finch.</title>
        <authorList>
            <person name="Toomey M.B."/>
            <person name="Marques C.I."/>
            <person name="Andrade P."/>
            <person name="Araujo P.M."/>
            <person name="Sabatino S."/>
            <person name="Gazda M.A."/>
            <person name="Afonso S."/>
            <person name="Lopes R.J."/>
            <person name="Corbo J.C."/>
            <person name="Carneiro M."/>
        </authorList>
    </citation>
    <scope>NUCLEOTIDE SEQUENCE [LARGE SCALE GENOMIC DNA]</scope>
    <source>
        <strain evidence="1">Red01</strain>
        <tissue evidence="1">Muscle</tissue>
    </source>
</reference>
<comment type="caution">
    <text evidence="1">The sequence shown here is derived from an EMBL/GenBank/DDBJ whole genome shotgun (WGS) entry which is preliminary data.</text>
</comment>
<keyword evidence="2" id="KW-1185">Reference proteome</keyword>
<evidence type="ECO:0000313" key="1">
    <source>
        <dbReference type="EMBL" id="RLV82857.1"/>
    </source>
</evidence>
<organism evidence="1 2">
    <name type="scientific">Chloebia gouldiae</name>
    <name type="common">Gouldian finch</name>
    <name type="synonym">Erythrura gouldiae</name>
    <dbReference type="NCBI Taxonomy" id="44316"/>
    <lineage>
        <taxon>Eukaryota</taxon>
        <taxon>Metazoa</taxon>
        <taxon>Chordata</taxon>
        <taxon>Craniata</taxon>
        <taxon>Vertebrata</taxon>
        <taxon>Euteleostomi</taxon>
        <taxon>Archelosauria</taxon>
        <taxon>Archosauria</taxon>
        <taxon>Dinosauria</taxon>
        <taxon>Saurischia</taxon>
        <taxon>Theropoda</taxon>
        <taxon>Coelurosauria</taxon>
        <taxon>Aves</taxon>
        <taxon>Neognathae</taxon>
        <taxon>Neoaves</taxon>
        <taxon>Telluraves</taxon>
        <taxon>Australaves</taxon>
        <taxon>Passeriformes</taxon>
        <taxon>Passeroidea</taxon>
        <taxon>Passeridae</taxon>
        <taxon>Chloebia</taxon>
    </lineage>
</organism>
<dbReference type="Proteomes" id="UP000276834">
    <property type="component" value="Unassembled WGS sequence"/>
</dbReference>
<evidence type="ECO:0000313" key="2">
    <source>
        <dbReference type="Proteomes" id="UP000276834"/>
    </source>
</evidence>